<sequence length="803" mass="92011">MDLNQRKLTRDEWNSIEVPISSDEKRILKLIQDGYSDVMIKRNTTPSMLQHLKVDDNDAIDMYVFTRYIQDPMIKAIKQAKTCSVPFIKEKHDPSSVKKKDLFRFGNTDSQIEQVKSSVFEFVLLDILKQTLKSREKNNSAWVVGFFTLTKLLGYSVSACNRTLCSKLDRILTHLAAGTEIKNIVYGAAELIEHNPYLLKYADEELYDHQRRIFTQFKRANGTPQLVLYIAPTGTGKTCTPIGLAEGYKVIFVCAARHVGLALAKSSISSGRKVAFAFGCSSADDIRLHYGAAVDFTRDRRSGSIRKVDNSKGEKVEIIISDIKSYIPAMHYMCAFNKKKDIITYWDEPTITLDYDTHPIHEIIKQNWEQNIIPNMVLSSATLPQEEELSPTIRDWCSRFADSDVTSIVSFDCKKTIPLVNKAGFVEMPHFLYDTYEAVKTCADYCKTNKTLLRYIDLEQSVTFIEAVNEKFPDSITSRYSLERQFPEISDVDMLTVKIYYLELISNINPEYWQRIIEYVKTGRNRRHASNVRVSTHDSHTLTDGPTIFLADDVDKIGKFCLQQAKIPETVLADISDAIQFNGAVNEKISVHSKKLEDLTAKDEESGNDKKLSDLNRGSPEVKELRRKIDELRKCIRTVALPDEFVPNMVAHQKKYASDCKNPDQIFKPNINEDDVENIMLIDDIGNYWKLLLMMGIGVFAGHDSDRYTEIMKKMAQEQKLYLIIASTDFIYGTNYQFCHGYLSTDLVSMSQEKAIQAMGRVGRNKLQFDYTIRFRNDEILKKLFEHDSSKPEVRNMEVLFNS</sequence>
<evidence type="ECO:0000313" key="1">
    <source>
        <dbReference type="EMBL" id="QHU30163.1"/>
    </source>
</evidence>
<dbReference type="EMBL" id="MN740504">
    <property type="protein sequence ID" value="QHU30163.1"/>
    <property type="molecule type" value="Genomic_DNA"/>
</dbReference>
<organism evidence="1">
    <name type="scientific">viral metagenome</name>
    <dbReference type="NCBI Taxonomy" id="1070528"/>
    <lineage>
        <taxon>unclassified sequences</taxon>
        <taxon>metagenomes</taxon>
        <taxon>organismal metagenomes</taxon>
    </lineage>
</organism>
<reference evidence="1" key="1">
    <citation type="journal article" date="2020" name="Nature">
        <title>Giant virus diversity and host interactions through global metagenomics.</title>
        <authorList>
            <person name="Schulz F."/>
            <person name="Roux S."/>
            <person name="Paez-Espino D."/>
            <person name="Jungbluth S."/>
            <person name="Walsh D.A."/>
            <person name="Denef V.J."/>
            <person name="McMahon K.D."/>
            <person name="Konstantinidis K.T."/>
            <person name="Eloe-Fadrosh E.A."/>
            <person name="Kyrpides N.C."/>
            <person name="Woyke T."/>
        </authorList>
    </citation>
    <scope>NUCLEOTIDE SEQUENCE</scope>
    <source>
        <strain evidence="1">GVMAG-M-3300027833-11</strain>
    </source>
</reference>
<protein>
    <submittedName>
        <fullName evidence="1">Uncharacterized protein</fullName>
    </submittedName>
</protein>
<dbReference type="AlphaFoldDB" id="A0A6C0LHZ8"/>
<dbReference type="InterPro" id="IPR027417">
    <property type="entry name" value="P-loop_NTPase"/>
</dbReference>
<dbReference type="SUPFAM" id="SSF52540">
    <property type="entry name" value="P-loop containing nucleoside triphosphate hydrolases"/>
    <property type="match status" value="1"/>
</dbReference>
<accession>A0A6C0LHZ8</accession>
<proteinExistence type="predicted"/>
<name>A0A6C0LHZ8_9ZZZZ</name>